<dbReference type="InterPro" id="IPR050758">
    <property type="entry name" value="Znf_C2H2-type"/>
</dbReference>
<keyword evidence="11" id="KW-1185">Reference proteome</keyword>
<evidence type="ECO:0000259" key="9">
    <source>
        <dbReference type="PROSITE" id="PS50805"/>
    </source>
</evidence>
<dbReference type="SMART" id="SM00349">
    <property type="entry name" value="KRAB"/>
    <property type="match status" value="1"/>
</dbReference>
<dbReference type="Gene3D" id="3.30.160.60">
    <property type="entry name" value="Classic Zinc Finger"/>
    <property type="match status" value="6"/>
</dbReference>
<dbReference type="SUPFAM" id="SSF57667">
    <property type="entry name" value="beta-beta-alpha zinc fingers"/>
    <property type="match status" value="5"/>
</dbReference>
<dbReference type="FunFam" id="3.30.160.60:FF:000151">
    <property type="entry name" value="Zinc finger and SCAN domain-containing 21"/>
    <property type="match status" value="2"/>
</dbReference>
<dbReference type="EMBL" id="VBQZ03000079">
    <property type="protein sequence ID" value="MXQ92167.1"/>
    <property type="molecule type" value="Genomic_DNA"/>
</dbReference>
<evidence type="ECO:0000256" key="6">
    <source>
        <dbReference type="PROSITE-ProRule" id="PRU00042"/>
    </source>
</evidence>
<dbReference type="GO" id="GO:0008270">
    <property type="term" value="F:zinc ion binding"/>
    <property type="evidence" value="ECO:0007669"/>
    <property type="project" value="UniProtKB-KW"/>
</dbReference>
<dbReference type="AlphaFoldDB" id="A0A6B0RTU2"/>
<proteinExistence type="inferred from homology"/>
<dbReference type="Pfam" id="PF01352">
    <property type="entry name" value="KRAB"/>
    <property type="match status" value="1"/>
</dbReference>
<evidence type="ECO:0000256" key="3">
    <source>
        <dbReference type="ARBA" id="ARBA00022737"/>
    </source>
</evidence>
<evidence type="ECO:0000259" key="8">
    <source>
        <dbReference type="PROSITE" id="PS50157"/>
    </source>
</evidence>
<protein>
    <recommendedName>
        <fullName evidence="12">Zinc finger protein 786</fullName>
    </recommendedName>
</protein>
<feature type="domain" description="C2H2-type" evidence="8">
    <location>
        <begin position="531"/>
        <end position="560"/>
    </location>
</feature>
<dbReference type="PROSITE" id="PS50157">
    <property type="entry name" value="ZINC_FINGER_C2H2_2"/>
    <property type="match status" value="7"/>
</dbReference>
<feature type="domain" description="C2H2-type" evidence="8">
    <location>
        <begin position="561"/>
        <end position="588"/>
    </location>
</feature>
<evidence type="ECO:0000313" key="10">
    <source>
        <dbReference type="EMBL" id="MXQ92167.1"/>
    </source>
</evidence>
<feature type="domain" description="C2H2-type" evidence="8">
    <location>
        <begin position="617"/>
        <end position="644"/>
    </location>
</feature>
<evidence type="ECO:0000256" key="5">
    <source>
        <dbReference type="ARBA" id="ARBA00022833"/>
    </source>
</evidence>
<evidence type="ECO:0000256" key="2">
    <source>
        <dbReference type="ARBA" id="ARBA00022723"/>
    </source>
</evidence>
<sequence>MRDKIQRSVMKTTFIIGRNCKCGSQVQAVPIPRGRCQEQNLLGSGLYISDDGSCGLLGLVIQLAPDARSAQNGRRPFLPAAGGAVGRRCPRVPACTAPGPGLRVGAGREAAAGEVPRGRLELGWAVARCHRAPGGTARAHGRVGSEQEWQNLEAWQKELYKQVMRANYEILLSLDNGLPKPELISWIEQGRELFKKWGESQESRNIICSAADLHFDPLIEGQPFSGNQQAVSSEEAHYYFQVDPLQSHRSCEPLSEKSEDVSFRPDQAVALVNPQRPNTWALLPAVHSSREPTQRDKIASPRALGIPGFQKTASGEGLQQSCAFCGESFWNEDLLEWHQGSPSKAWKQLSKQPEAQQLRSQTHFRCPGCGRGFRRKPHLLSPLAVRAEESRPLGLESEETCGHRVTPPRPSPYPGCDEGASRGPPGMERPVSPGEGAGAASEQDELPPSSNLAGQKCGRWAGGPEALKPGPGGERPSSYGACSRRPSQRCRLSDHTHVHRAERPCLCAECGRAFRQRGRLRLHRQPPSHEPPCTGPECGLGFRLRSALRAHGLRHGGERPLACDECGRGFAHPCKLREHLRVHSGERPFCCAECGKSFRLKGILKAHERTHSRERPFQCAECGRGFTRPSKLAEHFRVHSGERPFSCADCGRRFRLQGQLRSHRRLHTGERPFPCPDCGKSYRVKADLKAHQLLHGGPMPFSCECGKGFAKQSKLVEHYEHKQGLQSSGAVGSQALSQTRKAEGHRTRPPLRPAAARAWFSAAVAAVPWEREPCVPQRSGIPPGTTPVVGSAAMFRISGYPDCRCQLGAVTARPGRGVSAPSLE</sequence>
<dbReference type="Gene3D" id="6.10.140.140">
    <property type="match status" value="1"/>
</dbReference>
<dbReference type="FunFam" id="3.30.160.60:FF:000180">
    <property type="entry name" value="Zinc finger protein 689"/>
    <property type="match status" value="1"/>
</dbReference>
<evidence type="ECO:0000256" key="1">
    <source>
        <dbReference type="ARBA" id="ARBA00006991"/>
    </source>
</evidence>
<feature type="domain" description="C2H2-type" evidence="8">
    <location>
        <begin position="673"/>
        <end position="700"/>
    </location>
</feature>
<name>A0A6B0RTU2_9CETA</name>
<feature type="domain" description="C2H2-type" evidence="8">
    <location>
        <begin position="589"/>
        <end position="616"/>
    </location>
</feature>
<keyword evidence="3" id="KW-0677">Repeat</keyword>
<evidence type="ECO:0008006" key="12">
    <source>
        <dbReference type="Google" id="ProtNLM"/>
    </source>
</evidence>
<evidence type="ECO:0000256" key="4">
    <source>
        <dbReference type="ARBA" id="ARBA00022771"/>
    </source>
</evidence>
<dbReference type="GO" id="GO:0006355">
    <property type="term" value="P:regulation of DNA-templated transcription"/>
    <property type="evidence" value="ECO:0007669"/>
    <property type="project" value="InterPro"/>
</dbReference>
<keyword evidence="5" id="KW-0862">Zinc</keyword>
<dbReference type="InterPro" id="IPR013087">
    <property type="entry name" value="Znf_C2H2_type"/>
</dbReference>
<dbReference type="PROSITE" id="PS50805">
    <property type="entry name" value="KRAB"/>
    <property type="match status" value="1"/>
</dbReference>
<feature type="region of interest" description="Disordered" evidence="7">
    <location>
        <begin position="390"/>
        <end position="485"/>
    </location>
</feature>
<evidence type="ECO:0000313" key="11">
    <source>
        <dbReference type="Proteomes" id="UP000322234"/>
    </source>
</evidence>
<accession>A0A6B0RTU2</accession>
<dbReference type="InterPro" id="IPR001909">
    <property type="entry name" value="KRAB"/>
</dbReference>
<comment type="caution">
    <text evidence="10">The sequence shown here is derived from an EMBL/GenBank/DDBJ whole genome shotgun (WGS) entry which is preliminary data.</text>
</comment>
<evidence type="ECO:0000256" key="7">
    <source>
        <dbReference type="SAM" id="MobiDB-lite"/>
    </source>
</evidence>
<feature type="domain" description="C2H2-type" evidence="8">
    <location>
        <begin position="505"/>
        <end position="532"/>
    </location>
</feature>
<dbReference type="CDD" id="cd07765">
    <property type="entry name" value="KRAB_A-box"/>
    <property type="match status" value="1"/>
</dbReference>
<comment type="similarity">
    <text evidence="1">Belongs to the krueppel C2H2-type zinc-finger protein family.</text>
</comment>
<dbReference type="SUPFAM" id="SSF109640">
    <property type="entry name" value="KRAB domain (Kruppel-associated box)"/>
    <property type="match status" value="1"/>
</dbReference>
<dbReference type="InterPro" id="IPR036236">
    <property type="entry name" value="Znf_C2H2_sf"/>
</dbReference>
<feature type="domain" description="KRAB" evidence="9">
    <location>
        <begin position="135"/>
        <end position="206"/>
    </location>
</feature>
<gene>
    <name evidence="10" type="ORF">E5288_WYG012375</name>
</gene>
<dbReference type="Proteomes" id="UP000322234">
    <property type="component" value="Unassembled WGS sequence"/>
</dbReference>
<dbReference type="InterPro" id="IPR036051">
    <property type="entry name" value="KRAB_dom_sf"/>
</dbReference>
<dbReference type="Pfam" id="PF00096">
    <property type="entry name" value="zf-C2H2"/>
    <property type="match status" value="4"/>
</dbReference>
<reference evidence="10" key="1">
    <citation type="submission" date="2019-10" db="EMBL/GenBank/DDBJ databases">
        <title>The sequence and de novo assembly of the wild yak genome.</title>
        <authorList>
            <person name="Liu Y."/>
        </authorList>
    </citation>
    <scope>NUCLEOTIDE SEQUENCE [LARGE SCALE GENOMIC DNA]</scope>
    <source>
        <strain evidence="10">WY2019</strain>
    </source>
</reference>
<dbReference type="FunFam" id="3.30.160.60:FF:001892">
    <property type="entry name" value="Zinc finger protein 786"/>
    <property type="match status" value="2"/>
</dbReference>
<feature type="domain" description="C2H2-type" evidence="8">
    <location>
        <begin position="645"/>
        <end position="672"/>
    </location>
</feature>
<keyword evidence="4 6" id="KW-0863">Zinc-finger</keyword>
<organism evidence="10 11">
    <name type="scientific">Bos mutus</name>
    <name type="common">wild yak</name>
    <dbReference type="NCBI Taxonomy" id="72004"/>
    <lineage>
        <taxon>Eukaryota</taxon>
        <taxon>Metazoa</taxon>
        <taxon>Chordata</taxon>
        <taxon>Craniata</taxon>
        <taxon>Vertebrata</taxon>
        <taxon>Euteleostomi</taxon>
        <taxon>Mammalia</taxon>
        <taxon>Eutheria</taxon>
        <taxon>Laurasiatheria</taxon>
        <taxon>Artiodactyla</taxon>
        <taxon>Ruminantia</taxon>
        <taxon>Pecora</taxon>
        <taxon>Bovidae</taxon>
        <taxon>Bovinae</taxon>
        <taxon>Bos</taxon>
    </lineage>
</organism>
<keyword evidence="2" id="KW-0479">Metal-binding</keyword>
<dbReference type="PANTHER" id="PTHR23234:SF10">
    <property type="entry name" value="RIKEN CDNA 6720489N17 GENE-RELATED"/>
    <property type="match status" value="1"/>
</dbReference>
<dbReference type="SMART" id="SM00355">
    <property type="entry name" value="ZnF_C2H2"/>
    <property type="match status" value="9"/>
</dbReference>
<dbReference type="PROSITE" id="PS00028">
    <property type="entry name" value="ZINC_FINGER_C2H2_1"/>
    <property type="match status" value="7"/>
</dbReference>
<dbReference type="PANTHER" id="PTHR23234">
    <property type="entry name" value="ZNF44 PROTEIN"/>
    <property type="match status" value="1"/>
</dbReference>